<keyword evidence="12" id="KW-1185">Reference proteome</keyword>
<keyword evidence="4" id="KW-0808">Transferase</keyword>
<accession>A0A317EN57</accession>
<evidence type="ECO:0000259" key="10">
    <source>
        <dbReference type="PROSITE" id="PS50109"/>
    </source>
</evidence>
<evidence type="ECO:0000256" key="6">
    <source>
        <dbReference type="ARBA" id="ARBA00022777"/>
    </source>
</evidence>
<dbReference type="PRINTS" id="PR00344">
    <property type="entry name" value="BCTRLSENSOR"/>
</dbReference>
<dbReference type="SMART" id="SM00387">
    <property type="entry name" value="HATPase_c"/>
    <property type="match status" value="1"/>
</dbReference>
<dbReference type="CDD" id="cd00082">
    <property type="entry name" value="HisKA"/>
    <property type="match status" value="1"/>
</dbReference>
<keyword evidence="7" id="KW-0067">ATP-binding</keyword>
<dbReference type="GO" id="GO:0000155">
    <property type="term" value="F:phosphorelay sensor kinase activity"/>
    <property type="evidence" value="ECO:0007669"/>
    <property type="project" value="InterPro"/>
</dbReference>
<comment type="catalytic activity">
    <reaction evidence="1">
        <text>ATP + protein L-histidine = ADP + protein N-phospho-L-histidine.</text>
        <dbReference type="EC" id="2.7.13.3"/>
    </reaction>
</comment>
<dbReference type="PANTHER" id="PTHR43065:SF10">
    <property type="entry name" value="PEROXIDE STRESS-ACTIVATED HISTIDINE KINASE MAK3"/>
    <property type="match status" value="1"/>
</dbReference>
<dbReference type="Proteomes" id="UP000245379">
    <property type="component" value="Unassembled WGS sequence"/>
</dbReference>
<gene>
    <name evidence="11" type="ORF">DHW03_09745</name>
</gene>
<keyword evidence="8" id="KW-0902">Two-component regulatory system</keyword>
<feature type="domain" description="Histidine kinase" evidence="10">
    <location>
        <begin position="189"/>
        <end position="394"/>
    </location>
</feature>
<keyword evidence="9" id="KW-0472">Membrane</keyword>
<dbReference type="InterPro" id="IPR036890">
    <property type="entry name" value="HATPase_C_sf"/>
</dbReference>
<dbReference type="InterPro" id="IPR003594">
    <property type="entry name" value="HATPase_dom"/>
</dbReference>
<evidence type="ECO:0000256" key="8">
    <source>
        <dbReference type="ARBA" id="ARBA00023012"/>
    </source>
</evidence>
<dbReference type="SUPFAM" id="SSF55874">
    <property type="entry name" value="ATPase domain of HSP90 chaperone/DNA topoisomerase II/histidine kinase"/>
    <property type="match status" value="1"/>
</dbReference>
<feature type="transmembrane region" description="Helical" evidence="9">
    <location>
        <begin position="151"/>
        <end position="171"/>
    </location>
</feature>
<evidence type="ECO:0000313" key="11">
    <source>
        <dbReference type="EMBL" id="PWS28251.1"/>
    </source>
</evidence>
<dbReference type="AlphaFoldDB" id="A0A317EN57"/>
<evidence type="ECO:0000256" key="5">
    <source>
        <dbReference type="ARBA" id="ARBA00022741"/>
    </source>
</evidence>
<dbReference type="EC" id="2.7.13.3" evidence="2"/>
<dbReference type="GO" id="GO:0005524">
    <property type="term" value="F:ATP binding"/>
    <property type="evidence" value="ECO:0007669"/>
    <property type="project" value="UniProtKB-KW"/>
</dbReference>
<keyword evidence="6 11" id="KW-0418">Kinase</keyword>
<reference evidence="11 12" key="1">
    <citation type="submission" date="2018-05" db="EMBL/GenBank/DDBJ databases">
        <title>Pedobacter paludis sp. nov., isolated from wetland soil.</title>
        <authorList>
            <person name="Zhang Y."/>
            <person name="Wang G."/>
        </authorList>
    </citation>
    <scope>NUCLEOTIDE SEQUENCE [LARGE SCALE GENOMIC DNA]</scope>
    <source>
        <strain evidence="11 12">KCTC22721</strain>
    </source>
</reference>
<evidence type="ECO:0000256" key="4">
    <source>
        <dbReference type="ARBA" id="ARBA00022679"/>
    </source>
</evidence>
<evidence type="ECO:0000256" key="9">
    <source>
        <dbReference type="SAM" id="Phobius"/>
    </source>
</evidence>
<sequence length="401" mass="46279">MNPYEKKRRWKFFLLIFAILIGIASVFYTDSFVKKMEREEANQFQLWVKIQERSMFLMDNDNFTEIVESVRKNTKTPVIVVDSSEHITTYFGLDSNKTNYATDTKLVYDSLYFVHQLGKMKAQHRPLDMNILGTNYKAYYKDSFILTQLRYFPYIQMMVIFLFLLTAYAAFSSSRRAEQDHVWVGLAKETAHQLGTPISSLMAWTELMKSKFDAEDDPLIAEMENDIKRLEIITDRFSKIGSKPILEDHTVYIVISNFVDYFKVRTSDKVKFSITGDDQVRAMLNIPLFDWVIENLLKNAANAIENEGSIAINIIENLAKEQVFIDVTDSGKGIPRSKFDAVFQPGYTTRKRGWGLGLSLTKRIVENYHSGEIFVKDSELGKGTTFRIILKSSLTYEPTTA</sequence>
<dbReference type="InterPro" id="IPR005467">
    <property type="entry name" value="His_kinase_dom"/>
</dbReference>
<dbReference type="Gene3D" id="3.30.565.10">
    <property type="entry name" value="Histidine kinase-like ATPase, C-terminal domain"/>
    <property type="match status" value="1"/>
</dbReference>
<comment type="caution">
    <text evidence="11">The sequence shown here is derived from an EMBL/GenBank/DDBJ whole genome shotgun (WGS) entry which is preliminary data.</text>
</comment>
<name>A0A317EN57_9SPHI</name>
<evidence type="ECO:0000256" key="1">
    <source>
        <dbReference type="ARBA" id="ARBA00000085"/>
    </source>
</evidence>
<feature type="transmembrane region" description="Helical" evidence="9">
    <location>
        <begin position="12"/>
        <end position="29"/>
    </location>
</feature>
<evidence type="ECO:0000256" key="2">
    <source>
        <dbReference type="ARBA" id="ARBA00012438"/>
    </source>
</evidence>
<dbReference type="PANTHER" id="PTHR43065">
    <property type="entry name" value="SENSOR HISTIDINE KINASE"/>
    <property type="match status" value="1"/>
</dbReference>
<dbReference type="RefSeq" id="WP_109926012.1">
    <property type="nucleotide sequence ID" value="NZ_QGNZ01000002.1"/>
</dbReference>
<evidence type="ECO:0000256" key="3">
    <source>
        <dbReference type="ARBA" id="ARBA00022553"/>
    </source>
</evidence>
<keyword evidence="3" id="KW-0597">Phosphoprotein</keyword>
<keyword evidence="9" id="KW-0812">Transmembrane</keyword>
<dbReference type="EMBL" id="QGNZ01000002">
    <property type="protein sequence ID" value="PWS28251.1"/>
    <property type="molecule type" value="Genomic_DNA"/>
</dbReference>
<dbReference type="PROSITE" id="PS50109">
    <property type="entry name" value="HIS_KIN"/>
    <property type="match status" value="1"/>
</dbReference>
<keyword evidence="5" id="KW-0547">Nucleotide-binding</keyword>
<evidence type="ECO:0000256" key="7">
    <source>
        <dbReference type="ARBA" id="ARBA00022840"/>
    </source>
</evidence>
<evidence type="ECO:0000313" key="12">
    <source>
        <dbReference type="Proteomes" id="UP000245379"/>
    </source>
</evidence>
<dbReference type="Pfam" id="PF02518">
    <property type="entry name" value="HATPase_c"/>
    <property type="match status" value="1"/>
</dbReference>
<organism evidence="11 12">
    <name type="scientific">Pedobacter yonginense</name>
    <dbReference type="NCBI Taxonomy" id="651869"/>
    <lineage>
        <taxon>Bacteria</taxon>
        <taxon>Pseudomonadati</taxon>
        <taxon>Bacteroidota</taxon>
        <taxon>Sphingobacteriia</taxon>
        <taxon>Sphingobacteriales</taxon>
        <taxon>Sphingobacteriaceae</taxon>
        <taxon>Pedobacter</taxon>
    </lineage>
</organism>
<keyword evidence="9" id="KW-1133">Transmembrane helix</keyword>
<protein>
    <recommendedName>
        <fullName evidence="2">histidine kinase</fullName>
        <ecNumber evidence="2">2.7.13.3</ecNumber>
    </recommendedName>
</protein>
<dbReference type="InterPro" id="IPR004358">
    <property type="entry name" value="Sig_transdc_His_kin-like_C"/>
</dbReference>
<proteinExistence type="predicted"/>
<dbReference type="OrthoDB" id="1931120at2"/>
<dbReference type="InterPro" id="IPR003661">
    <property type="entry name" value="HisK_dim/P_dom"/>
</dbReference>